<keyword evidence="3" id="KW-0813">Transport</keyword>
<proteinExistence type="inferred from homology"/>
<dbReference type="NCBIfam" id="TIGR00912">
    <property type="entry name" value="2A0309"/>
    <property type="match status" value="1"/>
</dbReference>
<evidence type="ECO:0000256" key="1">
    <source>
        <dbReference type="ARBA" id="ARBA00004141"/>
    </source>
</evidence>
<dbReference type="PANTHER" id="PTHR34975:SF2">
    <property type="entry name" value="SPORE GERMINATION PROTEIN A2"/>
    <property type="match status" value="1"/>
</dbReference>
<feature type="transmembrane region" description="Helical" evidence="8">
    <location>
        <begin position="115"/>
        <end position="133"/>
    </location>
</feature>
<dbReference type="GO" id="GO:0016020">
    <property type="term" value="C:membrane"/>
    <property type="evidence" value="ECO:0007669"/>
    <property type="project" value="UniProtKB-SubCell"/>
</dbReference>
<organism evidence="9 10">
    <name type="scientific">Paenibacillus endophyticus</name>
    <dbReference type="NCBI Taxonomy" id="1294268"/>
    <lineage>
        <taxon>Bacteria</taxon>
        <taxon>Bacillati</taxon>
        <taxon>Bacillota</taxon>
        <taxon>Bacilli</taxon>
        <taxon>Bacillales</taxon>
        <taxon>Paenibacillaceae</taxon>
        <taxon>Paenibacillus</taxon>
    </lineage>
</organism>
<feature type="transmembrane region" description="Helical" evidence="8">
    <location>
        <begin position="302"/>
        <end position="324"/>
    </location>
</feature>
<keyword evidence="7 8" id="KW-0472">Membrane</keyword>
<dbReference type="InterPro" id="IPR004761">
    <property type="entry name" value="Spore_GerAB"/>
</dbReference>
<dbReference type="RefSeq" id="WP_183557174.1">
    <property type="nucleotide sequence ID" value="NZ_CBCSLB010000001.1"/>
</dbReference>
<keyword evidence="6 8" id="KW-1133">Transmembrane helix</keyword>
<name>A0A7W5C2V8_9BACL</name>
<keyword evidence="10" id="KW-1185">Reference proteome</keyword>
<feature type="transmembrane region" description="Helical" evidence="8">
    <location>
        <begin position="81"/>
        <end position="103"/>
    </location>
</feature>
<evidence type="ECO:0000256" key="5">
    <source>
        <dbReference type="ARBA" id="ARBA00022692"/>
    </source>
</evidence>
<feature type="transmembrane region" description="Helical" evidence="8">
    <location>
        <begin position="330"/>
        <end position="351"/>
    </location>
</feature>
<feature type="transmembrane region" description="Helical" evidence="8">
    <location>
        <begin position="39"/>
        <end position="60"/>
    </location>
</feature>
<evidence type="ECO:0000313" key="10">
    <source>
        <dbReference type="Proteomes" id="UP000518605"/>
    </source>
</evidence>
<evidence type="ECO:0000256" key="3">
    <source>
        <dbReference type="ARBA" id="ARBA00022448"/>
    </source>
</evidence>
<feature type="transmembrane region" description="Helical" evidence="8">
    <location>
        <begin position="140"/>
        <end position="162"/>
    </location>
</feature>
<sequence length="377" mass="42374">MKIKPFGILPAMFMLILSVGLVNHVLVVPLLLDVAKRDAWISVLAELAIVLPWVLLPIYGTLKRMNGMAIDKWLAEYIPRWLAAFLIGMLLLVQLCTALETLITTASWTATTYLPNTPSIVVCTVFLGLCMFASISGLRVIAYVSCILLPIVVLLGDFVMSANMPHKDYHYLLPMLERGPMPVLHGVLFCVTSSCELFGLLFIQHHVKGTFKRWHFIVLVLFLALLTIGPVTGAITQFGPEEAEDLRYPAFSQWRLVSIGKYFEHVDFFAIYQWMSGALIRISLSIHILSEFGPMRRLRRKWLSSAVLGVLILIASGIGINHMIFIKELFMVYFQHVGVFVIALTSIIWFVSFFKKGKRAKGNTRIAINGSEEAEQT</sequence>
<keyword evidence="4" id="KW-0309">Germination</keyword>
<dbReference type="PANTHER" id="PTHR34975">
    <property type="entry name" value="SPORE GERMINATION PROTEIN A2"/>
    <property type="match status" value="1"/>
</dbReference>
<evidence type="ECO:0000313" key="9">
    <source>
        <dbReference type="EMBL" id="MBB3149998.1"/>
    </source>
</evidence>
<comment type="caution">
    <text evidence="9">The sequence shown here is derived from an EMBL/GenBank/DDBJ whole genome shotgun (WGS) entry which is preliminary data.</text>
</comment>
<protein>
    <submittedName>
        <fullName evidence="9">Spore germination protein (Amino acid permease)</fullName>
    </submittedName>
</protein>
<reference evidence="9 10" key="1">
    <citation type="submission" date="2020-08" db="EMBL/GenBank/DDBJ databases">
        <title>Genomic Encyclopedia of Type Strains, Phase III (KMG-III): the genomes of soil and plant-associated and newly described type strains.</title>
        <authorList>
            <person name="Whitman W."/>
        </authorList>
    </citation>
    <scope>NUCLEOTIDE SEQUENCE [LARGE SCALE GENOMIC DNA]</scope>
    <source>
        <strain evidence="9 10">CECT 8234</strain>
    </source>
</reference>
<accession>A0A7W5C2V8</accession>
<evidence type="ECO:0000256" key="8">
    <source>
        <dbReference type="SAM" id="Phobius"/>
    </source>
</evidence>
<comment type="similarity">
    <text evidence="2">Belongs to the amino acid-polyamine-organocation (APC) superfamily. Spore germination protein (SGP) (TC 2.A.3.9) family.</text>
</comment>
<feature type="transmembrane region" description="Helical" evidence="8">
    <location>
        <begin position="7"/>
        <end position="27"/>
    </location>
</feature>
<dbReference type="GO" id="GO:0009847">
    <property type="term" value="P:spore germination"/>
    <property type="evidence" value="ECO:0007669"/>
    <property type="project" value="InterPro"/>
</dbReference>
<comment type="subcellular location">
    <subcellularLocation>
        <location evidence="1">Membrane</location>
        <topology evidence="1">Multi-pass membrane protein</topology>
    </subcellularLocation>
</comment>
<gene>
    <name evidence="9" type="ORF">FHS16_000030</name>
</gene>
<feature type="transmembrane region" description="Helical" evidence="8">
    <location>
        <begin position="215"/>
        <end position="238"/>
    </location>
</feature>
<dbReference type="EMBL" id="JACHXW010000001">
    <property type="protein sequence ID" value="MBB3149998.1"/>
    <property type="molecule type" value="Genomic_DNA"/>
</dbReference>
<feature type="transmembrane region" description="Helical" evidence="8">
    <location>
        <begin position="271"/>
        <end position="290"/>
    </location>
</feature>
<dbReference type="AlphaFoldDB" id="A0A7W5C2V8"/>
<evidence type="ECO:0000256" key="4">
    <source>
        <dbReference type="ARBA" id="ARBA00022544"/>
    </source>
</evidence>
<dbReference type="Proteomes" id="UP000518605">
    <property type="component" value="Unassembled WGS sequence"/>
</dbReference>
<evidence type="ECO:0000256" key="2">
    <source>
        <dbReference type="ARBA" id="ARBA00007998"/>
    </source>
</evidence>
<evidence type="ECO:0000256" key="6">
    <source>
        <dbReference type="ARBA" id="ARBA00022989"/>
    </source>
</evidence>
<dbReference type="Pfam" id="PF03845">
    <property type="entry name" value="Spore_permease"/>
    <property type="match status" value="1"/>
</dbReference>
<feature type="transmembrane region" description="Helical" evidence="8">
    <location>
        <begin position="182"/>
        <end position="203"/>
    </location>
</feature>
<evidence type="ECO:0000256" key="7">
    <source>
        <dbReference type="ARBA" id="ARBA00023136"/>
    </source>
</evidence>
<keyword evidence="5 8" id="KW-0812">Transmembrane</keyword>